<gene>
    <name evidence="7" type="ORF">VSS37_20295</name>
</gene>
<dbReference type="PIRSF" id="PIRSF006276">
    <property type="entry name" value="UspA"/>
    <property type="match status" value="1"/>
</dbReference>
<dbReference type="CDD" id="cd00293">
    <property type="entry name" value="USP-like"/>
    <property type="match status" value="1"/>
</dbReference>
<sequence length="151" mass="16292">MHTYEHILVPVDFTRITDAIITRANELANFYSARLTLLNVLEDISLGNVAFGGTQKLGMSQEMKQKQMAMATDKLRKLATDLGVPINAALETVHTNGKPSEAIIQFVKDNGIDLVVVGNSGKKSVLGFMGSTAEATLKGVPCDVMAIRITD</sequence>
<evidence type="ECO:0000313" key="7">
    <source>
        <dbReference type="EMBL" id="MEB4593329.1"/>
    </source>
</evidence>
<evidence type="ECO:0000256" key="3">
    <source>
        <dbReference type="ARBA" id="ARBA00011738"/>
    </source>
</evidence>
<dbReference type="EMBL" id="JAYMYJ010000153">
    <property type="protein sequence ID" value="MEB4593329.1"/>
    <property type="molecule type" value="Genomic_DNA"/>
</dbReference>
<evidence type="ECO:0000313" key="8">
    <source>
        <dbReference type="Proteomes" id="UP001308005"/>
    </source>
</evidence>
<comment type="similarity">
    <text evidence="2 5">Belongs to the universal stress protein A family.</text>
</comment>
<keyword evidence="8" id="KW-1185">Reference proteome</keyword>
<dbReference type="PANTHER" id="PTHR46268">
    <property type="entry name" value="STRESS RESPONSE PROTEIN NHAX"/>
    <property type="match status" value="1"/>
</dbReference>
<evidence type="ECO:0000256" key="1">
    <source>
        <dbReference type="ARBA" id="ARBA00004496"/>
    </source>
</evidence>
<evidence type="ECO:0000256" key="4">
    <source>
        <dbReference type="ARBA" id="ARBA00022490"/>
    </source>
</evidence>
<dbReference type="SUPFAM" id="SSF52402">
    <property type="entry name" value="Adenine nucleotide alpha hydrolases-like"/>
    <property type="match status" value="1"/>
</dbReference>
<reference evidence="8" key="1">
    <citation type="submission" date="2023-07" db="EMBL/GenBank/DDBJ databases">
        <title>The carbon used by Thiothrix.</title>
        <authorList>
            <person name="Chen L."/>
        </authorList>
    </citation>
    <scope>NUCLEOTIDE SEQUENCE [LARGE SCALE GENOMIC DNA]</scope>
</reference>
<dbReference type="PANTHER" id="PTHR46268:SF23">
    <property type="entry name" value="UNIVERSAL STRESS PROTEIN A-RELATED"/>
    <property type="match status" value="1"/>
</dbReference>
<organism evidence="7 8">
    <name type="scientific">Candidatus Thiothrix phosphatis</name>
    <dbReference type="NCBI Taxonomy" id="3112415"/>
    <lineage>
        <taxon>Bacteria</taxon>
        <taxon>Pseudomonadati</taxon>
        <taxon>Pseudomonadota</taxon>
        <taxon>Gammaproteobacteria</taxon>
        <taxon>Thiotrichales</taxon>
        <taxon>Thiotrichaceae</taxon>
        <taxon>Thiothrix</taxon>
    </lineage>
</organism>
<dbReference type="InterPro" id="IPR014729">
    <property type="entry name" value="Rossmann-like_a/b/a_fold"/>
</dbReference>
<dbReference type="PRINTS" id="PR01438">
    <property type="entry name" value="UNVRSLSTRESS"/>
</dbReference>
<dbReference type="Gene3D" id="3.40.50.620">
    <property type="entry name" value="HUPs"/>
    <property type="match status" value="1"/>
</dbReference>
<protein>
    <recommendedName>
        <fullName evidence="5">Universal stress protein</fullName>
    </recommendedName>
</protein>
<accession>A0ABU6D4U4</accession>
<evidence type="ECO:0000259" key="6">
    <source>
        <dbReference type="Pfam" id="PF00582"/>
    </source>
</evidence>
<evidence type="ECO:0000256" key="5">
    <source>
        <dbReference type="PIRNR" id="PIRNR006276"/>
    </source>
</evidence>
<proteinExistence type="inferred from homology"/>
<keyword evidence="4 5" id="KW-0963">Cytoplasm</keyword>
<comment type="subcellular location">
    <subcellularLocation>
        <location evidence="1 5">Cytoplasm</location>
    </subcellularLocation>
</comment>
<feature type="domain" description="UspA" evidence="6">
    <location>
        <begin position="4"/>
        <end position="148"/>
    </location>
</feature>
<evidence type="ECO:0000256" key="2">
    <source>
        <dbReference type="ARBA" id="ARBA00008791"/>
    </source>
</evidence>
<dbReference type="InterPro" id="IPR006016">
    <property type="entry name" value="UspA"/>
</dbReference>
<name>A0ABU6D4U4_9GAMM</name>
<dbReference type="Proteomes" id="UP001308005">
    <property type="component" value="Unassembled WGS sequence"/>
</dbReference>
<reference evidence="7 8" key="2">
    <citation type="submission" date="2024-01" db="EMBL/GenBank/DDBJ databases">
        <authorList>
            <person name="Xie X."/>
        </authorList>
    </citation>
    <scope>NUCLEOTIDE SEQUENCE [LARGE SCALE GENOMIC DNA]</scope>
    <source>
        <strain evidence="7">SCUT-1</strain>
    </source>
</reference>
<comment type="caution">
    <text evidence="7">The sequence shown here is derived from an EMBL/GenBank/DDBJ whole genome shotgun (WGS) entry which is preliminary data.</text>
</comment>
<comment type="subunit">
    <text evidence="3">Homodimer.</text>
</comment>
<dbReference type="Pfam" id="PF00582">
    <property type="entry name" value="Usp"/>
    <property type="match status" value="1"/>
</dbReference>
<dbReference type="RefSeq" id="WP_324698164.1">
    <property type="nucleotide sequence ID" value="NZ_JAYMYJ010000153.1"/>
</dbReference>
<dbReference type="InterPro" id="IPR006015">
    <property type="entry name" value="Universal_stress_UspA"/>
</dbReference>